<dbReference type="InterPro" id="IPR036390">
    <property type="entry name" value="WH_DNA-bd_sf"/>
</dbReference>
<sequence>MSVAQAEVLKQIYLTRSKSLADLVKLSKLSLGKVKDCVAELIRQGLVTENLCVTEAGRKLMEFSRPQKAVIMATEPSLSVPESTFDQQRDLLEAKGQRTVERLIKQLQEKNITKIVIIADSKVEKYRYLKKKFQVELATDLDTGHADSLAALAALNEQLENCYLISSNLYCAAVPFSEYELYSWYGLRSPNRQVRQEELEALGLAYLTKDDAETIRLRLIRLANDPQQAQLRWETCLMDGQQASVNLKIFPAQSIVRFNSYRELRKFDPGSRSLPNKALEIGVKLKSFLTEKHFV</sequence>
<name>A0A401IS62_9LACO</name>
<dbReference type="InterPro" id="IPR036388">
    <property type="entry name" value="WH-like_DNA-bd_sf"/>
</dbReference>
<dbReference type="InterPro" id="IPR029044">
    <property type="entry name" value="Nucleotide-diphossugar_trans"/>
</dbReference>
<proteinExistence type="predicted"/>
<dbReference type="EMBL" id="BFFP01000010">
    <property type="protein sequence ID" value="GBG94369.1"/>
    <property type="molecule type" value="Genomic_DNA"/>
</dbReference>
<protein>
    <submittedName>
        <fullName evidence="1">Uncharacterized protein</fullName>
    </submittedName>
</protein>
<reference evidence="1 2" key="1">
    <citation type="journal article" date="2019" name="Int. J. Syst. Evol. Microbiol.">
        <title>Lactobacillus salitolerans sp. nov., a novel lactic acid bacterium isolated from spent mushroom substrates.</title>
        <authorList>
            <person name="Tohno M."/>
            <person name="Tanizawa Y."/>
            <person name="Kojima Y."/>
            <person name="Sakamoto M."/>
            <person name="Nakamura Y."/>
            <person name="Ohkuma M."/>
            <person name="Kobayashi H."/>
        </authorList>
    </citation>
    <scope>NUCLEOTIDE SEQUENCE [LARGE SCALE GENOMIC DNA]</scope>
    <source>
        <strain evidence="1 2">YK43</strain>
    </source>
</reference>
<dbReference type="Gene3D" id="1.10.10.10">
    <property type="entry name" value="Winged helix-like DNA-binding domain superfamily/Winged helix DNA-binding domain"/>
    <property type="match status" value="1"/>
</dbReference>
<accession>A0A401IS62</accession>
<comment type="caution">
    <text evidence="1">The sequence shown here is derived from an EMBL/GenBank/DDBJ whole genome shotgun (WGS) entry which is preliminary data.</text>
</comment>
<dbReference type="OrthoDB" id="9803871at2"/>
<evidence type="ECO:0000313" key="1">
    <source>
        <dbReference type="EMBL" id="GBG94369.1"/>
    </source>
</evidence>
<dbReference type="Proteomes" id="UP000286848">
    <property type="component" value="Unassembled WGS sequence"/>
</dbReference>
<dbReference type="AlphaFoldDB" id="A0A401IS62"/>
<organism evidence="1 2">
    <name type="scientific">Ligilactobacillus salitolerans</name>
    <dbReference type="NCBI Taxonomy" id="1808352"/>
    <lineage>
        <taxon>Bacteria</taxon>
        <taxon>Bacillati</taxon>
        <taxon>Bacillota</taxon>
        <taxon>Bacilli</taxon>
        <taxon>Lactobacillales</taxon>
        <taxon>Lactobacillaceae</taxon>
        <taxon>Ligilactobacillus</taxon>
    </lineage>
</organism>
<dbReference type="SUPFAM" id="SSF46785">
    <property type="entry name" value="Winged helix' DNA-binding domain"/>
    <property type="match status" value="1"/>
</dbReference>
<dbReference type="Gene3D" id="3.90.550.10">
    <property type="entry name" value="Spore Coat Polysaccharide Biosynthesis Protein SpsA, Chain A"/>
    <property type="match status" value="1"/>
</dbReference>
<gene>
    <name evidence="1" type="ORF">LFYK43_08280</name>
</gene>
<keyword evidence="2" id="KW-1185">Reference proteome</keyword>
<dbReference type="RefSeq" id="WP_124975704.1">
    <property type="nucleotide sequence ID" value="NZ_BFFP01000010.1"/>
</dbReference>
<evidence type="ECO:0000313" key="2">
    <source>
        <dbReference type="Proteomes" id="UP000286848"/>
    </source>
</evidence>